<evidence type="ECO:0000256" key="1">
    <source>
        <dbReference type="ARBA" id="ARBA00004141"/>
    </source>
</evidence>
<evidence type="ECO:0000313" key="10">
    <source>
        <dbReference type="EMBL" id="KAK0175545.1"/>
    </source>
</evidence>
<name>A0AA39FTG7_MICHY</name>
<dbReference type="Proteomes" id="UP001168972">
    <property type="component" value="Unassembled WGS sequence"/>
</dbReference>
<dbReference type="AlphaFoldDB" id="A0AA39FTG7"/>
<evidence type="ECO:0000256" key="9">
    <source>
        <dbReference type="SAM" id="Phobius"/>
    </source>
</evidence>
<dbReference type="GO" id="GO:0006121">
    <property type="term" value="P:mitochondrial electron transport, succinate to ubiquinone"/>
    <property type="evidence" value="ECO:0007669"/>
    <property type="project" value="TreeGrafter"/>
</dbReference>
<dbReference type="PROSITE" id="PS01001">
    <property type="entry name" value="SDH_CYT_2"/>
    <property type="match status" value="1"/>
</dbReference>
<evidence type="ECO:0000256" key="8">
    <source>
        <dbReference type="ARBA" id="ARBA00023136"/>
    </source>
</evidence>
<organism evidence="10 11">
    <name type="scientific">Microctonus hyperodae</name>
    <name type="common">Parasitoid wasp</name>
    <dbReference type="NCBI Taxonomy" id="165561"/>
    <lineage>
        <taxon>Eukaryota</taxon>
        <taxon>Metazoa</taxon>
        <taxon>Ecdysozoa</taxon>
        <taxon>Arthropoda</taxon>
        <taxon>Hexapoda</taxon>
        <taxon>Insecta</taxon>
        <taxon>Pterygota</taxon>
        <taxon>Neoptera</taxon>
        <taxon>Endopterygota</taxon>
        <taxon>Hymenoptera</taxon>
        <taxon>Apocrita</taxon>
        <taxon>Ichneumonoidea</taxon>
        <taxon>Braconidae</taxon>
        <taxon>Euphorinae</taxon>
        <taxon>Microctonus</taxon>
    </lineage>
</organism>
<dbReference type="InterPro" id="IPR034804">
    <property type="entry name" value="SQR/QFR_C/D"/>
</dbReference>
<gene>
    <name evidence="10" type="ORF">PV327_009288</name>
</gene>
<evidence type="ECO:0000256" key="4">
    <source>
        <dbReference type="ARBA" id="ARBA00022692"/>
    </source>
</evidence>
<dbReference type="NCBIfam" id="TIGR02970">
    <property type="entry name" value="succ_dehyd_cytB"/>
    <property type="match status" value="1"/>
</dbReference>
<evidence type="ECO:0000256" key="5">
    <source>
        <dbReference type="ARBA" id="ARBA00022723"/>
    </source>
</evidence>
<keyword evidence="3" id="KW-0349">Heme</keyword>
<proteinExistence type="predicted"/>
<dbReference type="FunFam" id="1.20.1300.10:FF:000011">
    <property type="entry name" value="Succinate dehydrogenase cytochrome b560 subunit"/>
    <property type="match status" value="1"/>
</dbReference>
<comment type="pathway">
    <text evidence="2">Carbohydrate metabolism; tricarboxylic acid cycle.</text>
</comment>
<comment type="subcellular location">
    <subcellularLocation>
        <location evidence="1">Membrane</location>
        <topology evidence="1">Multi-pass membrane protein</topology>
    </subcellularLocation>
</comment>
<dbReference type="GO" id="GO:0016020">
    <property type="term" value="C:membrane"/>
    <property type="evidence" value="ECO:0007669"/>
    <property type="project" value="UniProtKB-SubCell"/>
</dbReference>
<dbReference type="GO" id="GO:0009055">
    <property type="term" value="F:electron transfer activity"/>
    <property type="evidence" value="ECO:0007669"/>
    <property type="project" value="InterPro"/>
</dbReference>
<evidence type="ECO:0000256" key="2">
    <source>
        <dbReference type="ARBA" id="ARBA00005163"/>
    </source>
</evidence>
<accession>A0AA39FTG7</accession>
<dbReference type="EMBL" id="JAQQBR010000005">
    <property type="protein sequence ID" value="KAK0175545.1"/>
    <property type="molecule type" value="Genomic_DNA"/>
</dbReference>
<reference evidence="10" key="2">
    <citation type="submission" date="2023-03" db="EMBL/GenBank/DDBJ databases">
        <authorList>
            <person name="Inwood S.N."/>
            <person name="Skelly J.G."/>
            <person name="Guhlin J."/>
            <person name="Harrop T.W.R."/>
            <person name="Goldson S.G."/>
            <person name="Dearden P.K."/>
        </authorList>
    </citation>
    <scope>NUCLEOTIDE SEQUENCE</scope>
    <source>
        <strain evidence="10">Lincoln</strain>
        <tissue evidence="10">Whole body</tissue>
    </source>
</reference>
<dbReference type="CDD" id="cd03499">
    <property type="entry name" value="SQR_TypeC_SdhC"/>
    <property type="match status" value="1"/>
</dbReference>
<protein>
    <recommendedName>
        <fullName evidence="12">Succinate dehydrogenase cytochrome b560 subunit, mitochondrial</fullName>
    </recommendedName>
</protein>
<evidence type="ECO:0000256" key="7">
    <source>
        <dbReference type="ARBA" id="ARBA00023004"/>
    </source>
</evidence>
<keyword evidence="5" id="KW-0479">Metal-binding</keyword>
<dbReference type="Gene3D" id="1.20.1300.10">
    <property type="entry name" value="Fumarate reductase/succinate dehydrogenase, transmembrane subunit"/>
    <property type="match status" value="1"/>
</dbReference>
<dbReference type="Pfam" id="PF01127">
    <property type="entry name" value="Sdh_cyt"/>
    <property type="match status" value="1"/>
</dbReference>
<reference evidence="10" key="1">
    <citation type="journal article" date="2023" name="bioRxiv">
        <title>Scaffold-level genome assemblies of two parasitoid biocontrol wasps reveal the parthenogenesis mechanism and an associated novel virus.</title>
        <authorList>
            <person name="Inwood S."/>
            <person name="Skelly J."/>
            <person name="Guhlin J."/>
            <person name="Harrop T."/>
            <person name="Goldson S."/>
            <person name="Dearden P."/>
        </authorList>
    </citation>
    <scope>NUCLEOTIDE SEQUENCE</scope>
    <source>
        <strain evidence="10">Lincoln</strain>
        <tissue evidence="10">Whole body</tissue>
    </source>
</reference>
<dbReference type="SUPFAM" id="SSF81343">
    <property type="entry name" value="Fumarate reductase respiratory complex transmembrane subunits"/>
    <property type="match status" value="1"/>
</dbReference>
<dbReference type="GO" id="GO:0005739">
    <property type="term" value="C:mitochondrion"/>
    <property type="evidence" value="ECO:0007669"/>
    <property type="project" value="GOC"/>
</dbReference>
<keyword evidence="8 9" id="KW-0472">Membrane</keyword>
<evidence type="ECO:0000256" key="3">
    <source>
        <dbReference type="ARBA" id="ARBA00022617"/>
    </source>
</evidence>
<dbReference type="PROSITE" id="PS01000">
    <property type="entry name" value="SDH_CYT_1"/>
    <property type="match status" value="1"/>
</dbReference>
<evidence type="ECO:0008006" key="12">
    <source>
        <dbReference type="Google" id="ProtNLM"/>
    </source>
</evidence>
<dbReference type="PANTHER" id="PTHR10978:SF5">
    <property type="entry name" value="SUCCINATE DEHYDROGENASE CYTOCHROME B560 SUBUNIT, MITOCHONDRIAL"/>
    <property type="match status" value="1"/>
</dbReference>
<feature type="transmembrane region" description="Helical" evidence="9">
    <location>
        <begin position="153"/>
        <end position="173"/>
    </location>
</feature>
<dbReference type="PANTHER" id="PTHR10978">
    <property type="entry name" value="SUCCINATE DEHYDROGENASE CYTOCHROME B560 SUBUNIT"/>
    <property type="match status" value="1"/>
</dbReference>
<comment type="caution">
    <text evidence="10">The sequence shown here is derived from an EMBL/GenBank/DDBJ whole genome shotgun (WGS) entry which is preliminary data.</text>
</comment>
<dbReference type="InterPro" id="IPR018495">
    <property type="entry name" value="Succ_DH_cyt_bsu_CS"/>
</dbReference>
<keyword evidence="6 9" id="KW-1133">Transmembrane helix</keyword>
<sequence length="175" mass="19591">MAISFTRLICRNNLNAHQFRGLFTSKSLGISTTAQERFAVEVCETYAEKNERLKRPLSPHLSIYKFQLTSTLSITHRATGIALTYYAMGAGLTELLLPGGFNHFIESVDALCLSTPILFIGKLMIAWPATYHYFNGIRHLCWDLGMFLSIKQVYSTGWTVFGLSVITALPLAAMF</sequence>
<evidence type="ECO:0000256" key="6">
    <source>
        <dbReference type="ARBA" id="ARBA00022989"/>
    </source>
</evidence>
<keyword evidence="4 9" id="KW-0812">Transmembrane</keyword>
<dbReference type="GO" id="GO:0046872">
    <property type="term" value="F:metal ion binding"/>
    <property type="evidence" value="ECO:0007669"/>
    <property type="project" value="UniProtKB-KW"/>
</dbReference>
<keyword evidence="11" id="KW-1185">Reference proteome</keyword>
<evidence type="ECO:0000313" key="11">
    <source>
        <dbReference type="Proteomes" id="UP001168972"/>
    </source>
</evidence>
<dbReference type="InterPro" id="IPR014314">
    <property type="entry name" value="Succ_DH_cytb556"/>
</dbReference>
<dbReference type="InterPro" id="IPR000701">
    <property type="entry name" value="SuccDH_FuR_B_TM-su"/>
</dbReference>
<keyword evidence="7" id="KW-0408">Iron</keyword>
<dbReference type="GO" id="GO:0006099">
    <property type="term" value="P:tricarboxylic acid cycle"/>
    <property type="evidence" value="ECO:0007669"/>
    <property type="project" value="InterPro"/>
</dbReference>